<comment type="caution">
    <text evidence="10">The sequence shown here is derived from an EMBL/GenBank/DDBJ whole genome shotgun (WGS) entry which is preliminary data.</text>
</comment>
<evidence type="ECO:0000256" key="3">
    <source>
        <dbReference type="ARBA" id="ARBA00022741"/>
    </source>
</evidence>
<keyword evidence="5 7" id="KW-1133">Transmembrane helix</keyword>
<keyword evidence="3" id="KW-0547">Nucleotide-binding</keyword>
<dbReference type="EMBL" id="JACJLL010000059">
    <property type="protein sequence ID" value="MBM6819729.1"/>
    <property type="molecule type" value="Genomic_DNA"/>
</dbReference>
<evidence type="ECO:0000259" key="8">
    <source>
        <dbReference type="PROSITE" id="PS50893"/>
    </source>
</evidence>
<dbReference type="RefSeq" id="WP_204572359.1">
    <property type="nucleotide sequence ID" value="NZ_JACJLL010000059.1"/>
</dbReference>
<evidence type="ECO:0000259" key="9">
    <source>
        <dbReference type="PROSITE" id="PS50929"/>
    </source>
</evidence>
<keyword evidence="11" id="KW-1185">Reference proteome</keyword>
<name>A0ABS2FHQ3_9CLOT</name>
<evidence type="ECO:0000256" key="1">
    <source>
        <dbReference type="ARBA" id="ARBA00004651"/>
    </source>
</evidence>
<dbReference type="InterPro" id="IPR003593">
    <property type="entry name" value="AAA+_ATPase"/>
</dbReference>
<dbReference type="InterPro" id="IPR011527">
    <property type="entry name" value="ABC1_TM_dom"/>
</dbReference>
<dbReference type="InterPro" id="IPR003439">
    <property type="entry name" value="ABC_transporter-like_ATP-bd"/>
</dbReference>
<dbReference type="GO" id="GO:0005524">
    <property type="term" value="F:ATP binding"/>
    <property type="evidence" value="ECO:0007669"/>
    <property type="project" value="UniProtKB-KW"/>
</dbReference>
<feature type="transmembrane region" description="Helical" evidence="7">
    <location>
        <begin position="60"/>
        <end position="84"/>
    </location>
</feature>
<organism evidence="10 11">
    <name type="scientific">Clostridium saudiense</name>
    <dbReference type="NCBI Taxonomy" id="1414720"/>
    <lineage>
        <taxon>Bacteria</taxon>
        <taxon>Bacillati</taxon>
        <taxon>Bacillota</taxon>
        <taxon>Clostridia</taxon>
        <taxon>Eubacteriales</taxon>
        <taxon>Clostridiaceae</taxon>
        <taxon>Clostridium</taxon>
    </lineage>
</organism>
<feature type="transmembrane region" description="Helical" evidence="7">
    <location>
        <begin position="127"/>
        <end position="148"/>
    </location>
</feature>
<dbReference type="Gene3D" id="1.20.1560.10">
    <property type="entry name" value="ABC transporter type 1, transmembrane domain"/>
    <property type="match status" value="1"/>
</dbReference>
<dbReference type="InterPro" id="IPR039421">
    <property type="entry name" value="Type_1_exporter"/>
</dbReference>
<evidence type="ECO:0000256" key="5">
    <source>
        <dbReference type="ARBA" id="ARBA00022989"/>
    </source>
</evidence>
<comment type="subcellular location">
    <subcellularLocation>
        <location evidence="1">Cell membrane</location>
        <topology evidence="1">Multi-pass membrane protein</topology>
    </subcellularLocation>
</comment>
<feature type="domain" description="ABC transporter" evidence="8">
    <location>
        <begin position="339"/>
        <end position="577"/>
    </location>
</feature>
<evidence type="ECO:0000256" key="6">
    <source>
        <dbReference type="ARBA" id="ARBA00023136"/>
    </source>
</evidence>
<protein>
    <submittedName>
        <fullName evidence="10">ABC transporter ATP-binding protein</fullName>
    </submittedName>
</protein>
<dbReference type="PANTHER" id="PTHR43394">
    <property type="entry name" value="ATP-DEPENDENT PERMEASE MDL1, MITOCHONDRIAL"/>
    <property type="match status" value="1"/>
</dbReference>
<dbReference type="InterPro" id="IPR027417">
    <property type="entry name" value="P-loop_NTPase"/>
</dbReference>
<evidence type="ECO:0000313" key="10">
    <source>
        <dbReference type="EMBL" id="MBM6819729.1"/>
    </source>
</evidence>
<dbReference type="InterPro" id="IPR017871">
    <property type="entry name" value="ABC_transporter-like_CS"/>
</dbReference>
<evidence type="ECO:0000256" key="2">
    <source>
        <dbReference type="ARBA" id="ARBA00022692"/>
    </source>
</evidence>
<dbReference type="CDD" id="cd18548">
    <property type="entry name" value="ABC_6TM_Tm287_like"/>
    <property type="match status" value="1"/>
</dbReference>
<evidence type="ECO:0000256" key="4">
    <source>
        <dbReference type="ARBA" id="ARBA00022840"/>
    </source>
</evidence>
<dbReference type="PROSITE" id="PS50893">
    <property type="entry name" value="ABC_TRANSPORTER_2"/>
    <property type="match status" value="1"/>
</dbReference>
<gene>
    <name evidence="10" type="ORF">H6A19_10340</name>
</gene>
<evidence type="ECO:0000313" key="11">
    <source>
        <dbReference type="Proteomes" id="UP000767334"/>
    </source>
</evidence>
<dbReference type="Pfam" id="PF00005">
    <property type="entry name" value="ABC_tran"/>
    <property type="match status" value="1"/>
</dbReference>
<accession>A0ABS2FHQ3</accession>
<feature type="transmembrane region" description="Helical" evidence="7">
    <location>
        <begin position="279"/>
        <end position="303"/>
    </location>
</feature>
<dbReference type="Gene3D" id="3.40.50.300">
    <property type="entry name" value="P-loop containing nucleotide triphosphate hydrolases"/>
    <property type="match status" value="1"/>
</dbReference>
<dbReference type="PROSITE" id="PS50929">
    <property type="entry name" value="ABC_TM1F"/>
    <property type="match status" value="1"/>
</dbReference>
<dbReference type="PANTHER" id="PTHR43394:SF1">
    <property type="entry name" value="ATP-BINDING CASSETTE SUB-FAMILY B MEMBER 10, MITOCHONDRIAL"/>
    <property type="match status" value="1"/>
</dbReference>
<feature type="domain" description="ABC transmembrane type-1" evidence="9">
    <location>
        <begin position="18"/>
        <end position="305"/>
    </location>
</feature>
<dbReference type="SUPFAM" id="SSF90123">
    <property type="entry name" value="ABC transporter transmembrane region"/>
    <property type="match status" value="1"/>
</dbReference>
<dbReference type="InterPro" id="IPR036640">
    <property type="entry name" value="ABC1_TM_sf"/>
</dbReference>
<feature type="transmembrane region" description="Helical" evidence="7">
    <location>
        <begin position="237"/>
        <end position="259"/>
    </location>
</feature>
<dbReference type="Pfam" id="PF00664">
    <property type="entry name" value="ABC_membrane"/>
    <property type="match status" value="1"/>
</dbReference>
<evidence type="ECO:0000256" key="7">
    <source>
        <dbReference type="SAM" id="Phobius"/>
    </source>
</evidence>
<dbReference type="PROSITE" id="PS00211">
    <property type="entry name" value="ABC_TRANSPORTER_1"/>
    <property type="match status" value="1"/>
</dbReference>
<dbReference type="Proteomes" id="UP000767334">
    <property type="component" value="Unassembled WGS sequence"/>
</dbReference>
<dbReference type="SMART" id="SM00382">
    <property type="entry name" value="AAA"/>
    <property type="match status" value="1"/>
</dbReference>
<keyword evidence="6 7" id="KW-0472">Membrane</keyword>
<reference evidence="10 11" key="1">
    <citation type="journal article" date="2021" name="Sci. Rep.">
        <title>The distribution of antibiotic resistance genes in chicken gut microbiota commensals.</title>
        <authorList>
            <person name="Juricova H."/>
            <person name="Matiasovicova J."/>
            <person name="Kubasova T."/>
            <person name="Cejkova D."/>
            <person name="Rychlik I."/>
        </authorList>
    </citation>
    <scope>NUCLEOTIDE SEQUENCE [LARGE SCALE GENOMIC DNA]</scope>
    <source>
        <strain evidence="10 11">An435</strain>
    </source>
</reference>
<dbReference type="SUPFAM" id="SSF52540">
    <property type="entry name" value="P-loop containing nucleoside triphosphate hydrolases"/>
    <property type="match status" value="1"/>
</dbReference>
<keyword evidence="2 7" id="KW-0812">Transmembrane</keyword>
<feature type="transmembrane region" description="Helical" evidence="7">
    <location>
        <begin position="12"/>
        <end position="29"/>
    </location>
</feature>
<sequence>MLKIFKNFKGKEWIIFTISIIFVVSQVWLDLKLPDYMSEITQLVQTPGSEMSEILTSGGWMLLCALGSLIASIIVAALAATIAANLSARLRFKMFDKVQSFSMEEINNFSTASLITRSTNDITQIQTFIVMGLQALVKAPILAVWAILKIVGRNWQLSLTVAAAVIVLMIIVAICIVLALPKFTILQQLTDNLNRVSRENLSGISVTRAYNAEKYQEDKFEVANNDLIKVNLFTNRVMAMLMPTITFIMSGVSLAIYWVGAILIQNAALPDKMGLFSDVIVFSSYAIQVIMAFMMLVMVFILMPRATVAAKRINEVLDTKATIKNGTITQSPIGVLGEVEFKNVSFKYPDADDYVIKNISFKANRGETIAFIGATGAGKSTLINLIPRFYDTTEGEVLVDGVNVKEYDQKYLRNKLGYVSQKVTLFEGTIESNVAFGENGKAEITKNDVVYGVYAAQASEFVEKLEGEYEAHISEGGTNLSGGQKQRISIARAIARYPEILIFDDSFSALDYKTDSKLRKFLKKESIGTTMLIVAQRISSIKDADKIIVLEDGQMVGIGKHDDLMKTCNVYREIAYSQLSKEELAVDKEVACSEVTKEEVV</sequence>
<proteinExistence type="predicted"/>
<keyword evidence="4 10" id="KW-0067">ATP-binding</keyword>
<feature type="transmembrane region" description="Helical" evidence="7">
    <location>
        <begin position="160"/>
        <end position="180"/>
    </location>
</feature>